<dbReference type="Gene3D" id="2.40.70.10">
    <property type="entry name" value="Acid Proteases"/>
    <property type="match status" value="2"/>
</dbReference>
<dbReference type="InterPro" id="IPR034164">
    <property type="entry name" value="Pepsin-like_dom"/>
</dbReference>
<accession>A0AA36MHE0</accession>
<dbReference type="PANTHER" id="PTHR47966">
    <property type="entry name" value="BETA-SITE APP-CLEAVING ENZYME, ISOFORM A-RELATED"/>
    <property type="match status" value="1"/>
</dbReference>
<dbReference type="PROSITE" id="PS51767">
    <property type="entry name" value="PEPTIDASE_A1"/>
    <property type="match status" value="1"/>
</dbReference>
<dbReference type="Proteomes" id="UP001176961">
    <property type="component" value="Unassembled WGS sequence"/>
</dbReference>
<keyword evidence="8" id="KW-1185">Reference proteome</keyword>
<reference evidence="7" key="1">
    <citation type="submission" date="2023-07" db="EMBL/GenBank/DDBJ databases">
        <authorList>
            <consortium name="CYATHOMIX"/>
        </authorList>
    </citation>
    <scope>NUCLEOTIDE SEQUENCE</scope>
    <source>
        <strain evidence="7">N/A</strain>
    </source>
</reference>
<proteinExistence type="inferred from homology"/>
<dbReference type="GO" id="GO:0006508">
    <property type="term" value="P:proteolysis"/>
    <property type="evidence" value="ECO:0007669"/>
    <property type="project" value="UniProtKB-KW"/>
</dbReference>
<evidence type="ECO:0000313" key="8">
    <source>
        <dbReference type="Proteomes" id="UP001176961"/>
    </source>
</evidence>
<protein>
    <recommendedName>
        <fullName evidence="6">Peptidase A1 domain-containing protein</fullName>
    </recommendedName>
</protein>
<sequence length="377" mass="41982">MYTPMILLAIVGCVMTAVHRMHMKRITPPMFEMIRNGTYEKFVSEMMKRQAIYNVYGEIHIEDLITYSDMQYIGEITIGDPQQTFRVVLDTGSANLWVPDDSCYKLPDRPDHCKNSFCDLGPICEVFCSDPSCCEVQNKTHIGNPCGNKARFIAGKSKTYETVKGSWSIKYGTGDATGFFGRNTVRFGAQGTDQLVVPGTTFGQAKTIAKFFANQHLDGILGLAFTELAREHVIPPLIRANSLGLLDKPIFTVYYSKNGYVKDVYGGTITYGGLDTINCEEEITYVPLSLAKYWQFKIDGFSARDYKTNETTWEGVSDTGTSLISGPVAVVAKLAERLHAKVKLSYFLYILDCNADAEVTIRIAGKDYPITAKNLLV</sequence>
<feature type="signal peptide" evidence="5">
    <location>
        <begin position="1"/>
        <end position="16"/>
    </location>
</feature>
<keyword evidence="5" id="KW-0732">Signal</keyword>
<evidence type="ECO:0000259" key="6">
    <source>
        <dbReference type="PROSITE" id="PS51767"/>
    </source>
</evidence>
<dbReference type="InterPro" id="IPR021109">
    <property type="entry name" value="Peptidase_aspartic_dom_sf"/>
</dbReference>
<dbReference type="AlphaFoldDB" id="A0AA36MHE0"/>
<gene>
    <name evidence="7" type="ORF">CYNAS_LOCUS22143</name>
</gene>
<dbReference type="Pfam" id="PF00026">
    <property type="entry name" value="Asp"/>
    <property type="match status" value="1"/>
</dbReference>
<evidence type="ECO:0000313" key="7">
    <source>
        <dbReference type="EMBL" id="CAJ0610160.1"/>
    </source>
</evidence>
<evidence type="ECO:0000256" key="1">
    <source>
        <dbReference type="ARBA" id="ARBA00007447"/>
    </source>
</evidence>
<evidence type="ECO:0000256" key="5">
    <source>
        <dbReference type="SAM" id="SignalP"/>
    </source>
</evidence>
<keyword evidence="4" id="KW-0645">Protease</keyword>
<organism evidence="7 8">
    <name type="scientific">Cylicocyclus nassatus</name>
    <name type="common">Nematode worm</name>
    <dbReference type="NCBI Taxonomy" id="53992"/>
    <lineage>
        <taxon>Eukaryota</taxon>
        <taxon>Metazoa</taxon>
        <taxon>Ecdysozoa</taxon>
        <taxon>Nematoda</taxon>
        <taxon>Chromadorea</taxon>
        <taxon>Rhabditida</taxon>
        <taxon>Rhabditina</taxon>
        <taxon>Rhabditomorpha</taxon>
        <taxon>Strongyloidea</taxon>
        <taxon>Strongylidae</taxon>
        <taxon>Cylicocyclus</taxon>
    </lineage>
</organism>
<dbReference type="EMBL" id="CATQJL010000326">
    <property type="protein sequence ID" value="CAJ0610160.1"/>
    <property type="molecule type" value="Genomic_DNA"/>
</dbReference>
<dbReference type="InterPro" id="IPR001969">
    <property type="entry name" value="Aspartic_peptidase_AS"/>
</dbReference>
<comment type="similarity">
    <text evidence="1 4">Belongs to the peptidase A1 family.</text>
</comment>
<dbReference type="PRINTS" id="PR00792">
    <property type="entry name" value="PEPSIN"/>
</dbReference>
<feature type="active site" evidence="2">
    <location>
        <position position="90"/>
    </location>
</feature>
<feature type="non-terminal residue" evidence="7">
    <location>
        <position position="377"/>
    </location>
</feature>
<keyword evidence="4" id="KW-0378">Hydrolase</keyword>
<dbReference type="CDD" id="cd05471">
    <property type="entry name" value="pepsin_like"/>
    <property type="match status" value="1"/>
</dbReference>
<dbReference type="InterPro" id="IPR033121">
    <property type="entry name" value="PEPTIDASE_A1"/>
</dbReference>
<dbReference type="PANTHER" id="PTHR47966:SF45">
    <property type="entry name" value="PEPTIDASE A1 DOMAIN-CONTAINING PROTEIN"/>
    <property type="match status" value="1"/>
</dbReference>
<dbReference type="PROSITE" id="PS00141">
    <property type="entry name" value="ASP_PROTEASE"/>
    <property type="match status" value="2"/>
</dbReference>
<keyword evidence="3" id="KW-1015">Disulfide bond</keyword>
<dbReference type="InterPro" id="IPR001461">
    <property type="entry name" value="Aspartic_peptidase_A1"/>
</dbReference>
<dbReference type="SUPFAM" id="SSF50630">
    <property type="entry name" value="Acid proteases"/>
    <property type="match status" value="1"/>
</dbReference>
<dbReference type="GO" id="GO:0005764">
    <property type="term" value="C:lysosome"/>
    <property type="evidence" value="ECO:0007669"/>
    <property type="project" value="TreeGrafter"/>
</dbReference>
<comment type="caution">
    <text evidence="7">The sequence shown here is derived from an EMBL/GenBank/DDBJ whole genome shotgun (WGS) entry which is preliminary data.</text>
</comment>
<name>A0AA36MHE0_CYLNA</name>
<evidence type="ECO:0000256" key="3">
    <source>
        <dbReference type="PIRSR" id="PIRSR601461-2"/>
    </source>
</evidence>
<feature type="disulfide bond" evidence="3">
    <location>
        <begin position="103"/>
        <end position="146"/>
    </location>
</feature>
<dbReference type="GO" id="GO:0004190">
    <property type="term" value="F:aspartic-type endopeptidase activity"/>
    <property type="evidence" value="ECO:0007669"/>
    <property type="project" value="UniProtKB-KW"/>
</dbReference>
<feature type="chain" id="PRO_5041371538" description="Peptidase A1 domain-containing protein" evidence="5">
    <location>
        <begin position="17"/>
        <end position="377"/>
    </location>
</feature>
<evidence type="ECO:0000256" key="2">
    <source>
        <dbReference type="PIRSR" id="PIRSR601461-1"/>
    </source>
</evidence>
<evidence type="ECO:0000256" key="4">
    <source>
        <dbReference type="RuleBase" id="RU000454"/>
    </source>
</evidence>
<feature type="active site" evidence="2">
    <location>
        <position position="318"/>
    </location>
</feature>
<feature type="domain" description="Peptidase A1" evidence="6">
    <location>
        <begin position="72"/>
        <end position="377"/>
    </location>
</feature>
<keyword evidence="4" id="KW-0064">Aspartyl protease</keyword>